<dbReference type="EC" id="1.1.1.-" evidence="5"/>
<dbReference type="GO" id="GO:0016491">
    <property type="term" value="F:oxidoreductase activity"/>
    <property type="evidence" value="ECO:0007669"/>
    <property type="project" value="UniProtKB-KW"/>
</dbReference>
<dbReference type="Gene3D" id="3.40.50.720">
    <property type="entry name" value="NAD(P)-binding Rossmann-like Domain"/>
    <property type="match status" value="1"/>
</dbReference>
<dbReference type="InterPro" id="IPR013118">
    <property type="entry name" value="Mannitol_DH_C"/>
</dbReference>
<name>A0ABZ3FMX0_9ACTN</name>
<dbReference type="PANTHER" id="PTHR43362:SF1">
    <property type="entry name" value="MANNITOL DEHYDROGENASE 2-RELATED"/>
    <property type="match status" value="1"/>
</dbReference>
<dbReference type="InterPro" id="IPR008927">
    <property type="entry name" value="6-PGluconate_DH-like_C_sf"/>
</dbReference>
<comment type="catalytic activity">
    <reaction evidence="2">
        <text>D-mannitol 1-phosphate + NAD(+) = beta-D-fructose 6-phosphate + NADH + H(+)</text>
        <dbReference type="Rhea" id="RHEA:19661"/>
        <dbReference type="ChEBI" id="CHEBI:15378"/>
        <dbReference type="ChEBI" id="CHEBI:57540"/>
        <dbReference type="ChEBI" id="CHEBI:57634"/>
        <dbReference type="ChEBI" id="CHEBI:57945"/>
        <dbReference type="ChEBI" id="CHEBI:61381"/>
        <dbReference type="EC" id="1.1.1.17"/>
    </reaction>
</comment>
<organism evidence="5 6">
    <name type="scientific">Ammonicoccus fulvus</name>
    <dbReference type="NCBI Taxonomy" id="3138240"/>
    <lineage>
        <taxon>Bacteria</taxon>
        <taxon>Bacillati</taxon>
        <taxon>Actinomycetota</taxon>
        <taxon>Actinomycetes</taxon>
        <taxon>Propionibacteriales</taxon>
        <taxon>Propionibacteriaceae</taxon>
        <taxon>Ammonicoccus</taxon>
    </lineage>
</organism>
<feature type="domain" description="Mannitol dehydrogenase C-terminal" evidence="4">
    <location>
        <begin position="270"/>
        <end position="397"/>
    </location>
</feature>
<protein>
    <submittedName>
        <fullName evidence="5">Mannitol dehydrogenase family protein</fullName>
        <ecNumber evidence="5">1.1.1.-</ecNumber>
    </submittedName>
</protein>
<dbReference type="Pfam" id="PF08125">
    <property type="entry name" value="Mannitol_dh_C"/>
    <property type="match status" value="1"/>
</dbReference>
<evidence type="ECO:0000259" key="3">
    <source>
        <dbReference type="Pfam" id="PF01232"/>
    </source>
</evidence>
<dbReference type="Gene3D" id="1.10.1040.10">
    <property type="entry name" value="N-(1-d-carboxylethyl)-l-norvaline Dehydrogenase, domain 2"/>
    <property type="match status" value="1"/>
</dbReference>
<feature type="domain" description="Mannitol dehydrogenase N-terminal" evidence="3">
    <location>
        <begin position="17"/>
        <end position="263"/>
    </location>
</feature>
<evidence type="ECO:0000259" key="4">
    <source>
        <dbReference type="Pfam" id="PF08125"/>
    </source>
</evidence>
<keyword evidence="1 5" id="KW-0560">Oxidoreductase</keyword>
<gene>
    <name evidence="5" type="ORF">AADG42_02220</name>
</gene>
<dbReference type="Proteomes" id="UP001442841">
    <property type="component" value="Chromosome"/>
</dbReference>
<dbReference type="SUPFAM" id="SSF51735">
    <property type="entry name" value="NAD(P)-binding Rossmann-fold domains"/>
    <property type="match status" value="1"/>
</dbReference>
<dbReference type="InterPro" id="IPR036291">
    <property type="entry name" value="NAD(P)-bd_dom_sf"/>
</dbReference>
<evidence type="ECO:0000256" key="2">
    <source>
        <dbReference type="ARBA" id="ARBA00048615"/>
    </source>
</evidence>
<proteinExistence type="predicted"/>
<dbReference type="PRINTS" id="PR00084">
    <property type="entry name" value="MTLDHDRGNASE"/>
</dbReference>
<dbReference type="SUPFAM" id="SSF48179">
    <property type="entry name" value="6-phosphogluconate dehydrogenase C-terminal domain-like"/>
    <property type="match status" value="1"/>
</dbReference>
<keyword evidence="6" id="KW-1185">Reference proteome</keyword>
<dbReference type="InterPro" id="IPR013131">
    <property type="entry name" value="Mannitol_DH_N"/>
</dbReference>
<sequence>MSAPLSRADARPAAPIRLLHLGMGNFHRAHQAWYTEHSADADQWGYAEFSGADTPMVDDLNEQGGAYTLLVRGADGDRPEVIGAITSAHQASDQEAWLGYWESPGLAVVTITVTEFGYCRADDGGLDFDNPAVAADLATLQTDPRGLVVSAPGRLLAGILARVAAGQGPVAVFSCDNLPDNGKVARRVVGDLAARLGPEAVAAVEAQSWVTSMVDRITPRATDVEIAAVAELTDRVDRVPIVTEPFSEWVIAGDFPAGRPEWPGATFVDEVEPFEQRKLWLLNGSHSLMAYAASARGHEAVSDAINDPVVRAWVEEWWDEAVRHLTLDADHLAAYRAALAERFANPNIRHLLAQIAADGSQKVPVRILPTLRAELAEGRSGRGAARVVAAWIRHLRGAGAPVVDGAGQRFVAAAEGPDVTTAVRGVLNELDPALATDEVVSLVDGLVGELARS</sequence>
<dbReference type="EMBL" id="CP154795">
    <property type="protein sequence ID" value="XAN06168.1"/>
    <property type="molecule type" value="Genomic_DNA"/>
</dbReference>
<evidence type="ECO:0000313" key="6">
    <source>
        <dbReference type="Proteomes" id="UP001442841"/>
    </source>
</evidence>
<accession>A0ABZ3FMX0</accession>
<dbReference type="PANTHER" id="PTHR43362">
    <property type="entry name" value="MANNITOL DEHYDROGENASE DSF1-RELATED"/>
    <property type="match status" value="1"/>
</dbReference>
<reference evidence="5 6" key="1">
    <citation type="submission" date="2024-04" db="EMBL/GenBank/DDBJ databases">
        <title>Isolation of an actinomycete strain from pig manure.</title>
        <authorList>
            <person name="Gong T."/>
            <person name="Yu Z."/>
            <person name="An M."/>
            <person name="Wei C."/>
            <person name="Yang W."/>
            <person name="Liu L."/>
        </authorList>
    </citation>
    <scope>NUCLEOTIDE SEQUENCE [LARGE SCALE GENOMIC DNA]</scope>
    <source>
        <strain evidence="5 6">ZF39</strain>
    </source>
</reference>
<dbReference type="InterPro" id="IPR000669">
    <property type="entry name" value="Mannitol_DH"/>
</dbReference>
<evidence type="ECO:0000256" key="1">
    <source>
        <dbReference type="ARBA" id="ARBA00023002"/>
    </source>
</evidence>
<evidence type="ECO:0000313" key="5">
    <source>
        <dbReference type="EMBL" id="XAN06168.1"/>
    </source>
</evidence>
<dbReference type="RefSeq" id="WP_425307600.1">
    <property type="nucleotide sequence ID" value="NZ_CP154795.1"/>
</dbReference>
<dbReference type="InterPro" id="IPR050988">
    <property type="entry name" value="Mannitol_DH/Oxidoreductase"/>
</dbReference>
<dbReference type="InterPro" id="IPR013328">
    <property type="entry name" value="6PGD_dom2"/>
</dbReference>
<dbReference type="Pfam" id="PF01232">
    <property type="entry name" value="Mannitol_dh"/>
    <property type="match status" value="1"/>
</dbReference>